<dbReference type="EMBL" id="CP163445">
    <property type="protein sequence ID" value="XDQ78963.1"/>
    <property type="molecule type" value="Genomic_DNA"/>
</dbReference>
<proteinExistence type="predicted"/>
<gene>
    <name evidence="1" type="ORF">AB2U05_11080</name>
</gene>
<accession>A0AB39TIB6</accession>
<sequence>MSSTEPAARELQERAALWTIGEVRAHEVVDAACDALVAGLGGPALWALAACTRGEADCDVPEILPAALDELGLTFHPVGSEACREAAVRALANRTLAGRLTPRELASRIHLHFGHRLPLAERLAELDDEYDLVHLGAGRAAAEVDAEIRAEALRLARDAPAHSSGR</sequence>
<reference evidence="1" key="1">
    <citation type="submission" date="2024-07" db="EMBL/GenBank/DDBJ databases">
        <authorList>
            <person name="Yu S.T."/>
        </authorList>
    </citation>
    <scope>NUCLEOTIDE SEQUENCE</scope>
    <source>
        <strain evidence="1">Y1</strain>
    </source>
</reference>
<organism evidence="1">
    <name type="scientific">Streptomyces sp. Y1</name>
    <dbReference type="NCBI Taxonomy" id="3238634"/>
    <lineage>
        <taxon>Bacteria</taxon>
        <taxon>Bacillati</taxon>
        <taxon>Actinomycetota</taxon>
        <taxon>Actinomycetes</taxon>
        <taxon>Kitasatosporales</taxon>
        <taxon>Streptomycetaceae</taxon>
        <taxon>Streptomyces</taxon>
    </lineage>
</organism>
<dbReference type="AlphaFoldDB" id="A0AB39TIB6"/>
<name>A0AB39TIB6_9ACTN</name>
<evidence type="ECO:0000313" key="1">
    <source>
        <dbReference type="EMBL" id="XDQ78963.1"/>
    </source>
</evidence>
<protein>
    <submittedName>
        <fullName evidence="1">Uncharacterized protein</fullName>
    </submittedName>
</protein>
<dbReference type="RefSeq" id="WP_369183121.1">
    <property type="nucleotide sequence ID" value="NZ_CP163445.1"/>
</dbReference>